<evidence type="ECO:0000256" key="6">
    <source>
        <dbReference type="HAMAP-Rule" id="MF_01161"/>
    </source>
</evidence>
<evidence type="ECO:0000313" key="9">
    <source>
        <dbReference type="Proteomes" id="UP000207598"/>
    </source>
</evidence>
<dbReference type="Proteomes" id="UP000207598">
    <property type="component" value="Unassembled WGS sequence"/>
</dbReference>
<organism evidence="8 9">
    <name type="scientific">Maliponia aquimaris</name>
    <dbReference type="NCBI Taxonomy" id="1673631"/>
    <lineage>
        <taxon>Bacteria</taxon>
        <taxon>Pseudomonadati</taxon>
        <taxon>Pseudomonadota</taxon>
        <taxon>Alphaproteobacteria</taxon>
        <taxon>Rhodobacterales</taxon>
        <taxon>Paracoccaceae</taxon>
        <taxon>Maliponia</taxon>
    </lineage>
</organism>
<keyword evidence="1 6" id="KW-0436">Ligase</keyword>
<dbReference type="HAMAP" id="MF_01161">
    <property type="entry name" value="tRNA_Ile_lys_synt"/>
    <property type="match status" value="1"/>
</dbReference>
<comment type="domain">
    <text evidence="6">The N-terminal region contains the highly conserved SGGXDS motif, predicted to be a P-loop motif involved in ATP binding.</text>
</comment>
<dbReference type="PANTHER" id="PTHR43033:SF5">
    <property type="entry name" value="TRNA(ILE)-LYSIDINE SYNTHETASE"/>
    <property type="match status" value="1"/>
</dbReference>
<dbReference type="Gene3D" id="3.40.50.620">
    <property type="entry name" value="HUPs"/>
    <property type="match status" value="1"/>
</dbReference>
<protein>
    <recommendedName>
        <fullName evidence="6">tRNA(Ile)-lysidine synthase</fullName>
        <ecNumber evidence="6">6.3.4.19</ecNumber>
    </recommendedName>
    <alternativeName>
        <fullName evidence="6">tRNA(Ile)-2-lysyl-cytidine synthase</fullName>
    </alternativeName>
    <alternativeName>
        <fullName evidence="6">tRNA(Ile)-lysidine synthetase</fullName>
    </alternativeName>
</protein>
<evidence type="ECO:0000259" key="7">
    <source>
        <dbReference type="Pfam" id="PF01171"/>
    </source>
</evidence>
<dbReference type="EC" id="6.3.4.19" evidence="6"/>
<dbReference type="CDD" id="cd01992">
    <property type="entry name" value="TilS_N"/>
    <property type="match status" value="1"/>
</dbReference>
<keyword evidence="4 6" id="KW-0067">ATP-binding</keyword>
<dbReference type="RefSeq" id="WP_245853350.1">
    <property type="nucleotide sequence ID" value="NZ_FXYF01000005.1"/>
</dbReference>
<gene>
    <name evidence="6 8" type="primary">tilS</name>
    <name evidence="8" type="ORF">MAA8898_02070</name>
</gene>
<dbReference type="GO" id="GO:0006400">
    <property type="term" value="P:tRNA modification"/>
    <property type="evidence" value="ECO:0007669"/>
    <property type="project" value="UniProtKB-UniRule"/>
</dbReference>
<feature type="binding site" evidence="6">
    <location>
        <begin position="18"/>
        <end position="23"/>
    </location>
    <ligand>
        <name>ATP</name>
        <dbReference type="ChEBI" id="CHEBI:30616"/>
    </ligand>
</feature>
<evidence type="ECO:0000256" key="2">
    <source>
        <dbReference type="ARBA" id="ARBA00022694"/>
    </source>
</evidence>
<dbReference type="InterPro" id="IPR012795">
    <property type="entry name" value="tRNA_Ile_lys_synt_N"/>
</dbReference>
<dbReference type="SUPFAM" id="SSF52402">
    <property type="entry name" value="Adenine nucleotide alpha hydrolases-like"/>
    <property type="match status" value="1"/>
</dbReference>
<dbReference type="InterPro" id="IPR012094">
    <property type="entry name" value="tRNA_Ile_lys_synt"/>
</dbReference>
<evidence type="ECO:0000256" key="3">
    <source>
        <dbReference type="ARBA" id="ARBA00022741"/>
    </source>
</evidence>
<comment type="catalytic activity">
    <reaction evidence="5 6">
        <text>cytidine(34) in tRNA(Ile2) + L-lysine + ATP = lysidine(34) in tRNA(Ile2) + AMP + diphosphate + H(+)</text>
        <dbReference type="Rhea" id="RHEA:43744"/>
        <dbReference type="Rhea" id="RHEA-COMP:10625"/>
        <dbReference type="Rhea" id="RHEA-COMP:10670"/>
        <dbReference type="ChEBI" id="CHEBI:15378"/>
        <dbReference type="ChEBI" id="CHEBI:30616"/>
        <dbReference type="ChEBI" id="CHEBI:32551"/>
        <dbReference type="ChEBI" id="CHEBI:33019"/>
        <dbReference type="ChEBI" id="CHEBI:82748"/>
        <dbReference type="ChEBI" id="CHEBI:83665"/>
        <dbReference type="ChEBI" id="CHEBI:456215"/>
        <dbReference type="EC" id="6.3.4.19"/>
    </reaction>
</comment>
<dbReference type="GO" id="GO:0005524">
    <property type="term" value="F:ATP binding"/>
    <property type="evidence" value="ECO:0007669"/>
    <property type="project" value="UniProtKB-UniRule"/>
</dbReference>
<keyword evidence="3 6" id="KW-0547">Nucleotide-binding</keyword>
<evidence type="ECO:0000256" key="5">
    <source>
        <dbReference type="ARBA" id="ARBA00048539"/>
    </source>
</evidence>
<dbReference type="AlphaFoldDB" id="A0A238KBH8"/>
<sequence>MGQLLGPDFPSDIALAVSGGGDSMAMLYLAHNWTRVWGVRLWVVTVDHGLRPESAAEATMVAEECAALGWPHATLRWHWDGTGNKMDAARRARLALIDRWRGGIDAVLMAHTLDDVAETFLLRLARGSGVDGLAAMAAERRVFPDTEVDGEITGACPPSDPDRAKGFRLLRPCLDMARADLRHYLRTLHGRWVEDPSNDDPAYARVRVRRAQELLSGLGLDNTTLAATARRMARARDSLRQQAWQVWQEIGQEGRAGVAPTGELLMDRTGFEAAGRETQLRLLAAALQWIASDAYRPRAEPLEALLDRLLGGGGGTLLGCEARMERAQLRVFRELKAVQDLATPMGIWDTRWRVSAQAFHDMEGVEVRTLGDAGWQQVAEKPAGAPPHASARSLPALWQGDTLLACDALGIGPGGTSTLLSKVFSDFLLSH</sequence>
<dbReference type="InterPro" id="IPR014729">
    <property type="entry name" value="Rossmann-like_a/b/a_fold"/>
</dbReference>
<evidence type="ECO:0000313" key="8">
    <source>
        <dbReference type="EMBL" id="SMX40198.1"/>
    </source>
</evidence>
<proteinExistence type="inferred from homology"/>
<evidence type="ECO:0000256" key="1">
    <source>
        <dbReference type="ARBA" id="ARBA00022598"/>
    </source>
</evidence>
<accession>A0A238KBH8</accession>
<dbReference type="GO" id="GO:0005737">
    <property type="term" value="C:cytoplasm"/>
    <property type="evidence" value="ECO:0007669"/>
    <property type="project" value="UniProtKB-SubCell"/>
</dbReference>
<comment type="similarity">
    <text evidence="6">Belongs to the tRNA(Ile)-lysidine synthase family.</text>
</comment>
<reference evidence="8 9" key="1">
    <citation type="submission" date="2017-05" db="EMBL/GenBank/DDBJ databases">
        <authorList>
            <person name="Song R."/>
            <person name="Chenine A.L."/>
            <person name="Ruprecht R.M."/>
        </authorList>
    </citation>
    <scope>NUCLEOTIDE SEQUENCE [LARGE SCALE GENOMIC DNA]</scope>
    <source>
        <strain evidence="8 9">CECT 8898</strain>
    </source>
</reference>
<dbReference type="InterPro" id="IPR011063">
    <property type="entry name" value="TilS/TtcA_N"/>
</dbReference>
<comment type="function">
    <text evidence="6">Ligates lysine onto the cytidine present at position 34 of the AUA codon-specific tRNA(Ile) that contains the anticodon CAU, in an ATP-dependent manner. Cytidine is converted to lysidine, thus changing the amino acid specificity of the tRNA from methionine to isoleucine.</text>
</comment>
<keyword evidence="2 6" id="KW-0819">tRNA processing</keyword>
<evidence type="ECO:0000256" key="4">
    <source>
        <dbReference type="ARBA" id="ARBA00022840"/>
    </source>
</evidence>
<dbReference type="PANTHER" id="PTHR43033">
    <property type="entry name" value="TRNA(ILE)-LYSIDINE SYNTHASE-RELATED"/>
    <property type="match status" value="1"/>
</dbReference>
<comment type="subcellular location">
    <subcellularLocation>
        <location evidence="6">Cytoplasm</location>
    </subcellularLocation>
</comment>
<dbReference type="GO" id="GO:0032267">
    <property type="term" value="F:tRNA(Ile)-lysidine synthase activity"/>
    <property type="evidence" value="ECO:0007669"/>
    <property type="project" value="UniProtKB-EC"/>
</dbReference>
<dbReference type="Pfam" id="PF01171">
    <property type="entry name" value="ATP_bind_3"/>
    <property type="match status" value="1"/>
</dbReference>
<feature type="domain" description="tRNA(Ile)-lysidine/2-thiocytidine synthase N-terminal" evidence="7">
    <location>
        <begin position="13"/>
        <end position="210"/>
    </location>
</feature>
<name>A0A238KBH8_9RHOB</name>
<dbReference type="EMBL" id="FXYF01000005">
    <property type="protein sequence ID" value="SMX40198.1"/>
    <property type="molecule type" value="Genomic_DNA"/>
</dbReference>
<keyword evidence="9" id="KW-1185">Reference proteome</keyword>
<keyword evidence="6" id="KW-0963">Cytoplasm</keyword>
<dbReference type="NCBIfam" id="TIGR02432">
    <property type="entry name" value="lysidine_TilS_N"/>
    <property type="match status" value="1"/>
</dbReference>